<feature type="domain" description="M23ase beta-sheet core" evidence="2">
    <location>
        <begin position="186"/>
        <end position="286"/>
    </location>
</feature>
<name>A0A4Q2EFL0_9ACTN</name>
<dbReference type="GO" id="GO:0004222">
    <property type="term" value="F:metalloendopeptidase activity"/>
    <property type="evidence" value="ECO:0007669"/>
    <property type="project" value="TreeGrafter"/>
</dbReference>
<protein>
    <recommendedName>
        <fullName evidence="2">M23ase beta-sheet core domain-containing protein</fullName>
    </recommendedName>
</protein>
<organism evidence="3 4">
    <name type="scientific">Propioniciclava flava</name>
    <dbReference type="NCBI Taxonomy" id="2072026"/>
    <lineage>
        <taxon>Bacteria</taxon>
        <taxon>Bacillati</taxon>
        <taxon>Actinomycetota</taxon>
        <taxon>Actinomycetes</taxon>
        <taxon>Propionibacteriales</taxon>
        <taxon>Propionibacteriaceae</taxon>
        <taxon>Propioniciclava</taxon>
    </lineage>
</organism>
<dbReference type="AlphaFoldDB" id="A0A4Q2EFL0"/>
<feature type="transmembrane region" description="Helical" evidence="1">
    <location>
        <begin position="38"/>
        <end position="57"/>
    </location>
</feature>
<dbReference type="PANTHER" id="PTHR21666:SF270">
    <property type="entry name" value="MUREIN HYDROLASE ACTIVATOR ENVC"/>
    <property type="match status" value="1"/>
</dbReference>
<dbReference type="SUPFAM" id="SSF51261">
    <property type="entry name" value="Duplicated hybrid motif"/>
    <property type="match status" value="1"/>
</dbReference>
<keyword evidence="4" id="KW-1185">Reference proteome</keyword>
<evidence type="ECO:0000256" key="1">
    <source>
        <dbReference type="SAM" id="Phobius"/>
    </source>
</evidence>
<dbReference type="OrthoDB" id="1099523at2"/>
<dbReference type="PANTHER" id="PTHR21666">
    <property type="entry name" value="PEPTIDASE-RELATED"/>
    <property type="match status" value="1"/>
</dbReference>
<dbReference type="InterPro" id="IPR011055">
    <property type="entry name" value="Dup_hybrid_motif"/>
</dbReference>
<dbReference type="Proteomes" id="UP000290624">
    <property type="component" value="Unassembled WGS sequence"/>
</dbReference>
<gene>
    <name evidence="3" type="ORF">C1706_08480</name>
</gene>
<evidence type="ECO:0000259" key="2">
    <source>
        <dbReference type="Pfam" id="PF01551"/>
    </source>
</evidence>
<dbReference type="InterPro" id="IPR016047">
    <property type="entry name" value="M23ase_b-sheet_dom"/>
</dbReference>
<proteinExistence type="predicted"/>
<dbReference type="EMBL" id="PPCV01000005">
    <property type="protein sequence ID" value="RXW32071.1"/>
    <property type="molecule type" value="Genomic_DNA"/>
</dbReference>
<dbReference type="CDD" id="cd12797">
    <property type="entry name" value="M23_peptidase"/>
    <property type="match status" value="1"/>
</dbReference>
<reference evidence="3 4" key="1">
    <citation type="submission" date="2018-01" db="EMBL/GenBank/DDBJ databases">
        <title>Lactibacter flavus gen. nov., sp. nov., a novel bacterium of the family Propionibacteriaceae isolated from raw milk and dairy products.</title>
        <authorList>
            <person name="Wenning M."/>
            <person name="Breitenwieser F."/>
            <person name="Huptas C."/>
            <person name="von Neubeck M."/>
            <person name="Busse H.-J."/>
            <person name="Scherer S."/>
        </authorList>
    </citation>
    <scope>NUCLEOTIDE SEQUENCE [LARGE SCALE GENOMIC DNA]</scope>
    <source>
        <strain evidence="3 4">VG341</strain>
    </source>
</reference>
<keyword evidence="1" id="KW-0472">Membrane</keyword>
<keyword evidence="1" id="KW-0812">Transmembrane</keyword>
<keyword evidence="1" id="KW-1133">Transmembrane helix</keyword>
<evidence type="ECO:0000313" key="3">
    <source>
        <dbReference type="EMBL" id="RXW32071.1"/>
    </source>
</evidence>
<accession>A0A4Q2EFL0</accession>
<evidence type="ECO:0000313" key="4">
    <source>
        <dbReference type="Proteomes" id="UP000290624"/>
    </source>
</evidence>
<dbReference type="Pfam" id="PF01551">
    <property type="entry name" value="Peptidase_M23"/>
    <property type="match status" value="1"/>
</dbReference>
<dbReference type="Gene3D" id="2.70.70.10">
    <property type="entry name" value="Glucose Permease (Domain IIA)"/>
    <property type="match status" value="1"/>
</dbReference>
<comment type="caution">
    <text evidence="3">The sequence shown here is derived from an EMBL/GenBank/DDBJ whole genome shotgun (WGS) entry which is preliminary data.</text>
</comment>
<dbReference type="InterPro" id="IPR050570">
    <property type="entry name" value="Cell_wall_metabolism_enzyme"/>
</dbReference>
<sequence length="294" mass="30681">MARSLPGPYQPRCAVEDPDAAFLDNASLPRRKAAPNRFLRGGIAVGAASVVGLLAIVTPGVATSAIAANNATTTTDGASVRNADRAGTLDAFEARESSVDRSAVRDDTASAVAERATSMELVGEKVAKTQTEAAAQVRSQSLSSTTTKIDAENVRIKSQVFFWPTEGSIVSPWGMRMHPILHYMRLHGGADIGGNTGAPIYAVADGVVTKAASGYNGGSGNNVRIDHGVLDGTNLETTYLHMNSIDVAVGQKVKKGQRIGTVGSTGLSTAPHLHFSVYDNGENVDPAPWLAKGR</sequence>
<dbReference type="RefSeq" id="WP_129458810.1">
    <property type="nucleotide sequence ID" value="NZ_PPCV01000005.1"/>
</dbReference>